<evidence type="ECO:0000313" key="2">
    <source>
        <dbReference type="EMBL" id="KAK0577740.1"/>
    </source>
</evidence>
<organism evidence="2 3">
    <name type="scientific">Acer saccharum</name>
    <name type="common">Sugar maple</name>
    <dbReference type="NCBI Taxonomy" id="4024"/>
    <lineage>
        <taxon>Eukaryota</taxon>
        <taxon>Viridiplantae</taxon>
        <taxon>Streptophyta</taxon>
        <taxon>Embryophyta</taxon>
        <taxon>Tracheophyta</taxon>
        <taxon>Spermatophyta</taxon>
        <taxon>Magnoliopsida</taxon>
        <taxon>eudicotyledons</taxon>
        <taxon>Gunneridae</taxon>
        <taxon>Pentapetalae</taxon>
        <taxon>rosids</taxon>
        <taxon>malvids</taxon>
        <taxon>Sapindales</taxon>
        <taxon>Sapindaceae</taxon>
        <taxon>Hippocastanoideae</taxon>
        <taxon>Acereae</taxon>
        <taxon>Acer</taxon>
    </lineage>
</organism>
<dbReference type="AlphaFoldDB" id="A0AA39RTM7"/>
<reference evidence="2" key="1">
    <citation type="journal article" date="2022" name="Plant J.">
        <title>Strategies of tolerance reflected in two North American maple genomes.</title>
        <authorList>
            <person name="McEvoy S.L."/>
            <person name="Sezen U.U."/>
            <person name="Trouern-Trend A."/>
            <person name="McMahon S.M."/>
            <person name="Schaberg P.G."/>
            <person name="Yang J."/>
            <person name="Wegrzyn J.L."/>
            <person name="Swenson N.G."/>
        </authorList>
    </citation>
    <scope>NUCLEOTIDE SEQUENCE</scope>
    <source>
        <strain evidence="2">NS2018</strain>
    </source>
</reference>
<dbReference type="EMBL" id="JAUESC010000386">
    <property type="protein sequence ID" value="KAK0577740.1"/>
    <property type="molecule type" value="Genomic_DNA"/>
</dbReference>
<comment type="caution">
    <text evidence="2">The sequence shown here is derived from an EMBL/GenBank/DDBJ whole genome shotgun (WGS) entry which is preliminary data.</text>
</comment>
<reference evidence="2" key="2">
    <citation type="submission" date="2023-06" db="EMBL/GenBank/DDBJ databases">
        <authorList>
            <person name="Swenson N.G."/>
            <person name="Wegrzyn J.L."/>
            <person name="Mcevoy S.L."/>
        </authorList>
    </citation>
    <scope>NUCLEOTIDE SEQUENCE</scope>
    <source>
        <strain evidence="2">NS2018</strain>
        <tissue evidence="2">Leaf</tissue>
    </source>
</reference>
<evidence type="ECO:0000313" key="3">
    <source>
        <dbReference type="Proteomes" id="UP001168877"/>
    </source>
</evidence>
<feature type="compositionally biased region" description="Polar residues" evidence="1">
    <location>
        <begin position="1"/>
        <end position="12"/>
    </location>
</feature>
<dbReference type="Proteomes" id="UP001168877">
    <property type="component" value="Unassembled WGS sequence"/>
</dbReference>
<feature type="region of interest" description="Disordered" evidence="1">
    <location>
        <begin position="1"/>
        <end position="65"/>
    </location>
</feature>
<sequence length="113" mass="13272">MSSMQQNFNAGQTKAMPRPRQKSGLSQHRTQQTQQETRHQMQLNQPTTLPNKARTRAPVSSSRRVRKWQTWHRALLMVSRIHLEWVIRPATSNQHNNSQHPARHAINLILNHF</sequence>
<protein>
    <submittedName>
        <fullName evidence="2">Uncharacterized protein</fullName>
    </submittedName>
</protein>
<keyword evidence="3" id="KW-1185">Reference proteome</keyword>
<proteinExistence type="predicted"/>
<evidence type="ECO:0000256" key="1">
    <source>
        <dbReference type="SAM" id="MobiDB-lite"/>
    </source>
</evidence>
<accession>A0AA39RTM7</accession>
<name>A0AA39RTM7_ACESA</name>
<gene>
    <name evidence="2" type="ORF">LWI29_037791</name>
</gene>